<keyword evidence="2" id="KW-1185">Reference proteome</keyword>
<gene>
    <name evidence="1" type="ORF">HY29_11615</name>
</gene>
<dbReference type="AlphaFoldDB" id="A0A062U5F0"/>
<comment type="caution">
    <text evidence="1">The sequence shown here is derived from an EMBL/GenBank/DDBJ whole genome shotgun (WGS) entry which is preliminary data.</text>
</comment>
<dbReference type="EMBL" id="AWFF01000029">
    <property type="protein sequence ID" value="KCZ55556.1"/>
    <property type="molecule type" value="Genomic_DNA"/>
</dbReference>
<dbReference type="Proteomes" id="UP000027037">
    <property type="component" value="Unassembled WGS sequence"/>
</dbReference>
<evidence type="ECO:0000313" key="2">
    <source>
        <dbReference type="Proteomes" id="UP000027037"/>
    </source>
</evidence>
<proteinExistence type="predicted"/>
<dbReference type="STRING" id="1280946.HY29_11615"/>
<evidence type="ECO:0000313" key="1">
    <source>
        <dbReference type="EMBL" id="KCZ55556.1"/>
    </source>
</evidence>
<sequence length="38" mass="4455">MPGEVEDDPSIYLSFHHFAEDIIDLFQIKEISFGKWSI</sequence>
<organism evidence="1 2">
    <name type="scientific">Hyphomonas beringensis</name>
    <dbReference type="NCBI Taxonomy" id="1280946"/>
    <lineage>
        <taxon>Bacteria</taxon>
        <taxon>Pseudomonadati</taxon>
        <taxon>Pseudomonadota</taxon>
        <taxon>Alphaproteobacteria</taxon>
        <taxon>Hyphomonadales</taxon>
        <taxon>Hyphomonadaceae</taxon>
        <taxon>Hyphomonas</taxon>
    </lineage>
</organism>
<reference evidence="1 2" key="1">
    <citation type="journal article" date="2014" name="Antonie Van Leeuwenhoek">
        <title>Hyphomonas beringensis sp. nov. and Hyphomonas chukchiensis sp. nov., isolated from surface seawater of the Bering Sea and Chukchi Sea.</title>
        <authorList>
            <person name="Li C."/>
            <person name="Lai Q."/>
            <person name="Li G."/>
            <person name="Dong C."/>
            <person name="Wang J."/>
            <person name="Liao Y."/>
            <person name="Shao Z."/>
        </authorList>
    </citation>
    <scope>NUCLEOTIDE SEQUENCE [LARGE SCALE GENOMIC DNA]</scope>
    <source>
        <strain evidence="1 2">25B14_1</strain>
    </source>
</reference>
<accession>A0A062U5F0</accession>
<dbReference type="PATRIC" id="fig|1280946.3.peg.1116"/>
<protein>
    <submittedName>
        <fullName evidence="1">Uncharacterized protein</fullName>
    </submittedName>
</protein>
<name>A0A062U5F0_9PROT</name>